<protein>
    <submittedName>
        <fullName evidence="2">Uncharacterized protein</fullName>
    </submittedName>
</protein>
<name>A0A5N6QUH9_9ROSI</name>
<accession>A0A5N6QUH9</accession>
<dbReference type="Proteomes" id="UP000327013">
    <property type="component" value="Chromosome 2"/>
</dbReference>
<dbReference type="OrthoDB" id="5984008at2759"/>
<feature type="region of interest" description="Disordered" evidence="1">
    <location>
        <begin position="1"/>
        <end position="39"/>
    </location>
</feature>
<evidence type="ECO:0000313" key="2">
    <source>
        <dbReference type="EMBL" id="KAE8010757.1"/>
    </source>
</evidence>
<dbReference type="AlphaFoldDB" id="A0A5N6QUH9"/>
<feature type="compositionally biased region" description="Basic and acidic residues" evidence="1">
    <location>
        <begin position="1"/>
        <end position="15"/>
    </location>
</feature>
<reference evidence="2 3" key="1">
    <citation type="submission" date="2019-06" db="EMBL/GenBank/DDBJ databases">
        <title>A chromosomal-level reference genome of Carpinus fangiana (Coryloideae, Betulaceae).</title>
        <authorList>
            <person name="Yang X."/>
            <person name="Wang Z."/>
            <person name="Zhang L."/>
            <person name="Hao G."/>
            <person name="Liu J."/>
            <person name="Yang Y."/>
        </authorList>
    </citation>
    <scope>NUCLEOTIDE SEQUENCE [LARGE SCALE GENOMIC DNA]</scope>
    <source>
        <strain evidence="2">Cfa_2016G</strain>
        <tissue evidence="2">Leaf</tissue>
    </source>
</reference>
<evidence type="ECO:0000256" key="1">
    <source>
        <dbReference type="SAM" id="MobiDB-lite"/>
    </source>
</evidence>
<sequence length="86" mass="9626">MTEKQQNKSNHESAKKVKPRNRPLTPYLEPKNQSTSDEAEINNSGIISLYSAYKCNGGIGNGATCNRLAAMYRMVKINYLGYLLPM</sequence>
<keyword evidence="3" id="KW-1185">Reference proteome</keyword>
<evidence type="ECO:0000313" key="3">
    <source>
        <dbReference type="Proteomes" id="UP000327013"/>
    </source>
</evidence>
<organism evidence="2 3">
    <name type="scientific">Carpinus fangiana</name>
    <dbReference type="NCBI Taxonomy" id="176857"/>
    <lineage>
        <taxon>Eukaryota</taxon>
        <taxon>Viridiplantae</taxon>
        <taxon>Streptophyta</taxon>
        <taxon>Embryophyta</taxon>
        <taxon>Tracheophyta</taxon>
        <taxon>Spermatophyta</taxon>
        <taxon>Magnoliopsida</taxon>
        <taxon>eudicotyledons</taxon>
        <taxon>Gunneridae</taxon>
        <taxon>Pentapetalae</taxon>
        <taxon>rosids</taxon>
        <taxon>fabids</taxon>
        <taxon>Fagales</taxon>
        <taxon>Betulaceae</taxon>
        <taxon>Carpinus</taxon>
    </lineage>
</organism>
<gene>
    <name evidence="2" type="ORF">FH972_007095</name>
</gene>
<proteinExistence type="predicted"/>
<dbReference type="EMBL" id="CM017322">
    <property type="protein sequence ID" value="KAE8010757.1"/>
    <property type="molecule type" value="Genomic_DNA"/>
</dbReference>